<protein>
    <submittedName>
        <fullName evidence="2">Uncharacterized protein</fullName>
    </submittedName>
</protein>
<evidence type="ECO:0000256" key="1">
    <source>
        <dbReference type="SAM" id="SignalP"/>
    </source>
</evidence>
<reference evidence="2 3" key="1">
    <citation type="submission" date="2019-04" db="EMBL/GenBank/DDBJ databases">
        <title>Phreatobacter aquaticus sp. nov.</title>
        <authorList>
            <person name="Choi A."/>
        </authorList>
    </citation>
    <scope>NUCLEOTIDE SEQUENCE [LARGE SCALE GENOMIC DNA]</scope>
    <source>
        <strain evidence="2 3">KCTC 52518</strain>
    </source>
</reference>
<dbReference type="OrthoDB" id="8447401at2"/>
<accession>A0A4D7B2B1</accession>
<keyword evidence="1" id="KW-0732">Signal</keyword>
<organism evidence="2 3">
    <name type="scientific">Phreatobacter stygius</name>
    <dbReference type="NCBI Taxonomy" id="1940610"/>
    <lineage>
        <taxon>Bacteria</taxon>
        <taxon>Pseudomonadati</taxon>
        <taxon>Pseudomonadota</taxon>
        <taxon>Alphaproteobacteria</taxon>
        <taxon>Hyphomicrobiales</taxon>
        <taxon>Phreatobacteraceae</taxon>
        <taxon>Phreatobacter</taxon>
    </lineage>
</organism>
<name>A0A4D7B2B1_9HYPH</name>
<evidence type="ECO:0000313" key="3">
    <source>
        <dbReference type="Proteomes" id="UP000298781"/>
    </source>
</evidence>
<dbReference type="KEGG" id="pstg:E8M01_08040"/>
<dbReference type="Proteomes" id="UP000298781">
    <property type="component" value="Chromosome"/>
</dbReference>
<feature type="chain" id="PRO_5020802100" evidence="1">
    <location>
        <begin position="33"/>
        <end position="188"/>
    </location>
</feature>
<dbReference type="AlphaFoldDB" id="A0A4D7B2B1"/>
<keyword evidence="3" id="KW-1185">Reference proteome</keyword>
<feature type="signal peptide" evidence="1">
    <location>
        <begin position="1"/>
        <end position="32"/>
    </location>
</feature>
<evidence type="ECO:0000313" key="2">
    <source>
        <dbReference type="EMBL" id="QCI64200.1"/>
    </source>
</evidence>
<proteinExistence type="predicted"/>
<sequence length="188" mass="20359">MSCVDGKADRLATWLAILIAAAAPAVPGTALARPADDIAAARSWGILGTWRLDCRAPPSRDNGSLTYAVRGGRLVHPRDFGSERDELDVLSGRVLSNGRFEFVIQLPPSGQRRRFTLTKGDDGRIRVIDNVVDGTSDYSIRDGAFVTTGKPSRWQTRCNDQVGSNSARTLAMSAKVGRLASLPSFWTE</sequence>
<dbReference type="EMBL" id="CP039690">
    <property type="protein sequence ID" value="QCI64200.1"/>
    <property type="molecule type" value="Genomic_DNA"/>
</dbReference>
<gene>
    <name evidence="2" type="ORF">E8M01_08040</name>
</gene>